<feature type="region of interest" description="Disordered" evidence="1">
    <location>
        <begin position="722"/>
        <end position="772"/>
    </location>
</feature>
<evidence type="ECO:0000313" key="2">
    <source>
        <dbReference type="EMBL" id="CAB4014518.1"/>
    </source>
</evidence>
<gene>
    <name evidence="2" type="ORF">PACLA_8A011640</name>
</gene>
<dbReference type="InterPro" id="IPR043502">
    <property type="entry name" value="DNA/RNA_pol_sf"/>
</dbReference>
<reference evidence="2" key="1">
    <citation type="submission" date="2020-04" db="EMBL/GenBank/DDBJ databases">
        <authorList>
            <person name="Alioto T."/>
            <person name="Alioto T."/>
            <person name="Gomez Garrido J."/>
        </authorList>
    </citation>
    <scope>NUCLEOTIDE SEQUENCE</scope>
    <source>
        <strain evidence="2">A484AB</strain>
    </source>
</reference>
<accession>A0A7D9IW46</accession>
<name>A0A7D9IW46_PARCT</name>
<dbReference type="OrthoDB" id="5989324at2759"/>
<keyword evidence="3" id="KW-1185">Reference proteome</keyword>
<organism evidence="2 3">
    <name type="scientific">Paramuricea clavata</name>
    <name type="common">Red gorgonian</name>
    <name type="synonym">Violescent sea-whip</name>
    <dbReference type="NCBI Taxonomy" id="317549"/>
    <lineage>
        <taxon>Eukaryota</taxon>
        <taxon>Metazoa</taxon>
        <taxon>Cnidaria</taxon>
        <taxon>Anthozoa</taxon>
        <taxon>Octocorallia</taxon>
        <taxon>Malacalcyonacea</taxon>
        <taxon>Plexauridae</taxon>
        <taxon>Paramuricea</taxon>
    </lineage>
</organism>
<dbReference type="Gene3D" id="1.20.5.170">
    <property type="match status" value="1"/>
</dbReference>
<dbReference type="PANTHER" id="PTHR33332">
    <property type="entry name" value="REVERSE TRANSCRIPTASE DOMAIN-CONTAINING PROTEIN"/>
    <property type="match status" value="1"/>
</dbReference>
<dbReference type="Pfam" id="PF00078">
    <property type="entry name" value="RVT_1"/>
    <property type="match status" value="1"/>
</dbReference>
<dbReference type="AlphaFoldDB" id="A0A7D9IW46"/>
<dbReference type="EMBL" id="CACRXK020008339">
    <property type="protein sequence ID" value="CAB4014518.1"/>
    <property type="molecule type" value="Genomic_DNA"/>
</dbReference>
<sequence length="983" mass="110881">MSRRTKNSMSTLSEADVENFVAELSSTDNDKEHVCPTEMSDHKSEDDSETSQRKLNEHMVNVIDETEGKAEAEVNTKRLNSDVYKSYEEEIAKIMTIINHMKSKHDEDNRNAIARELASGAKIKTLQDVNNTMAAEIAYLNHTVSELTTDNGNIKIILDIKQNEWVKVSGKPSTPKENEKKLPSTKTLNSFEVLVDENDENISSSELASTEKSKDNINSQILDYRSTNNSKFQNLKTNQKSQAHGHINKKKNQVLSQKDRLKRKAIITNLEIYWLNYKTARNKVNIQLKNAKKDYYSTKIAGQKHNPKEAWKTINNILGRQSKPTVVNELKVGENILTNTQDIAEGFKDYFSNIGPDLASKIDSTNFNYETYVENAKSEFAAFQPVTVQNVYQLLHCLSSNKATGVDKISCKIIKIAAPVISDSLTYIFNQAITLSIFPDEWKTARVIPLYKNGQRNMPGNYRPISVLPTISKIMERILYDQLYDYFTKFGHLSDCQFGFRKFHSTTTALLDCTNEWYMNLDRKKFNLVILIDLKKAFDTVDHQILLKKLELYGVKGQALSFVQSYISNRKQKCQIQNSLSSEKLIKCGVPQGSILGPLFFLLYINDLPQCLYKTKPRLFADDTNLTASGDSITDLEAAVNSDLENLRKWLIANKLSLNVAKTEFMLIGSKHMIRSISDLQLNVKIENESVKQVHESITLGVTIDQHLSWKSNTENICKKITSESSKSASDDNGDGSGMLTGPINDPSRELSKSLGNESLITPESSKTKSDIKDDGSILLIGDSIIKNIHPRKLSRRKVNKHSFPGKTAEEIISEVKNIKSDSPSHIILHAGTNNLPVDNPSVCIKKIESLVMNINKKFPNSTIGISSIMLRRDLNLGEQVTKVNDGLQVFCTKNAFKFIDNWNLDSSCLNGSLLHLNAKGSAYLVANFIKFLRGNTPFVPTTSPKQRRNQDFLNKTARLSFLEDILSMMLSPLRPNNRSRRS</sequence>
<feature type="compositionally biased region" description="Basic and acidic residues" evidence="1">
    <location>
        <begin position="28"/>
        <end position="53"/>
    </location>
</feature>
<proteinExistence type="predicted"/>
<dbReference type="Proteomes" id="UP001152795">
    <property type="component" value="Unassembled WGS sequence"/>
</dbReference>
<evidence type="ECO:0000256" key="1">
    <source>
        <dbReference type="SAM" id="MobiDB-lite"/>
    </source>
</evidence>
<dbReference type="Gene3D" id="3.40.50.12700">
    <property type="match status" value="1"/>
</dbReference>
<dbReference type="PROSITE" id="PS50878">
    <property type="entry name" value="RT_POL"/>
    <property type="match status" value="1"/>
</dbReference>
<dbReference type="SUPFAM" id="SSF56672">
    <property type="entry name" value="DNA/RNA polymerases"/>
    <property type="match status" value="1"/>
</dbReference>
<dbReference type="InterPro" id="IPR000477">
    <property type="entry name" value="RT_dom"/>
</dbReference>
<dbReference type="SUPFAM" id="SSF52266">
    <property type="entry name" value="SGNH hydrolase"/>
    <property type="match status" value="1"/>
</dbReference>
<comment type="caution">
    <text evidence="2">The sequence shown here is derived from an EMBL/GenBank/DDBJ whole genome shotgun (WGS) entry which is preliminary data.</text>
</comment>
<feature type="region of interest" description="Disordered" evidence="1">
    <location>
        <begin position="1"/>
        <end position="53"/>
    </location>
</feature>
<dbReference type="Gene3D" id="3.40.50.12690">
    <property type="match status" value="1"/>
</dbReference>
<dbReference type="CDD" id="cd01650">
    <property type="entry name" value="RT_nLTR_like"/>
    <property type="match status" value="1"/>
</dbReference>
<evidence type="ECO:0000313" key="3">
    <source>
        <dbReference type="Proteomes" id="UP001152795"/>
    </source>
</evidence>
<protein>
    <submittedName>
        <fullName evidence="2">Uncharacterized protein</fullName>
    </submittedName>
</protein>
<feature type="compositionally biased region" description="Polar residues" evidence="1">
    <location>
        <begin position="754"/>
        <end position="765"/>
    </location>
</feature>